<gene>
    <name evidence="2" type="ORF">Asppvi_011128</name>
</gene>
<evidence type="ECO:0000256" key="1">
    <source>
        <dbReference type="SAM" id="MobiDB-lite"/>
    </source>
</evidence>
<dbReference type="AlphaFoldDB" id="A0A9P3F048"/>
<evidence type="ECO:0000313" key="2">
    <source>
        <dbReference type="EMBL" id="GIJ92152.1"/>
    </source>
</evidence>
<feature type="region of interest" description="Disordered" evidence="1">
    <location>
        <begin position="21"/>
        <end position="50"/>
    </location>
</feature>
<dbReference type="GeneID" id="67009737"/>
<name>A0A9P3F048_9EURO</name>
<sequence length="168" mass="18479">MEWAANYPHLAEDYVPGQPTDFCTYSQTSGPLPTQTTGDPHHLQLSQPSPGGVNLDAWLSVIPAPSQNTSQWGPVVSDSPDYPNPNPRAHLRSSNCSQPADASHPFSSFSHLPPQEQPNTQNTNAIRQRQKIRQRRRTTEYAVSPSYSSASSPPPPRPPPHHHHKVAS</sequence>
<protein>
    <submittedName>
        <fullName evidence="2">Uncharacterized protein</fullName>
    </submittedName>
</protein>
<reference evidence="2 3" key="1">
    <citation type="submission" date="2018-10" db="EMBL/GenBank/DDBJ databases">
        <title>Pan-genome distribution and transcriptional activeness of fungal secondary metabolism genes in Aspergillus section Fumigati.</title>
        <authorList>
            <person name="Takahashi H."/>
            <person name="Umemura M."/>
            <person name="Ninomiya A."/>
            <person name="Kusuya Y."/>
            <person name="Urayama S."/>
            <person name="Shimizu M."/>
            <person name="Watanabe A."/>
            <person name="Kamei K."/>
            <person name="Yaguchi T."/>
            <person name="Hagiwara D."/>
        </authorList>
    </citation>
    <scope>NUCLEOTIDE SEQUENCE [LARGE SCALE GENOMIC DNA]</scope>
    <source>
        <strain evidence="2 3">IFM 55266</strain>
    </source>
</reference>
<dbReference type="RefSeq" id="XP_043162898.1">
    <property type="nucleotide sequence ID" value="XM_043306963.1"/>
</dbReference>
<organism evidence="2 3">
    <name type="scientific">Aspergillus pseudoviridinutans</name>
    <dbReference type="NCBI Taxonomy" id="1517512"/>
    <lineage>
        <taxon>Eukaryota</taxon>
        <taxon>Fungi</taxon>
        <taxon>Dikarya</taxon>
        <taxon>Ascomycota</taxon>
        <taxon>Pezizomycotina</taxon>
        <taxon>Eurotiomycetes</taxon>
        <taxon>Eurotiomycetidae</taxon>
        <taxon>Eurotiales</taxon>
        <taxon>Aspergillaceae</taxon>
        <taxon>Aspergillus</taxon>
        <taxon>Aspergillus subgen. Fumigati</taxon>
    </lineage>
</organism>
<feature type="region of interest" description="Disordered" evidence="1">
    <location>
        <begin position="65"/>
        <end position="168"/>
    </location>
</feature>
<feature type="compositionally biased region" description="Basic residues" evidence="1">
    <location>
        <begin position="159"/>
        <end position="168"/>
    </location>
</feature>
<accession>A0A9P3F048</accession>
<dbReference type="Proteomes" id="UP001043456">
    <property type="component" value="Unassembled WGS sequence"/>
</dbReference>
<evidence type="ECO:0000313" key="3">
    <source>
        <dbReference type="Proteomes" id="UP001043456"/>
    </source>
</evidence>
<dbReference type="EMBL" id="BHVY01000009">
    <property type="protein sequence ID" value="GIJ92152.1"/>
    <property type="molecule type" value="Genomic_DNA"/>
</dbReference>
<proteinExistence type="predicted"/>
<feature type="compositionally biased region" description="Polar residues" evidence="1">
    <location>
        <begin position="21"/>
        <end position="49"/>
    </location>
</feature>
<keyword evidence="3" id="KW-1185">Reference proteome</keyword>
<feature type="compositionally biased region" description="Low complexity" evidence="1">
    <location>
        <begin position="103"/>
        <end position="114"/>
    </location>
</feature>
<comment type="caution">
    <text evidence="2">The sequence shown here is derived from an EMBL/GenBank/DDBJ whole genome shotgun (WGS) entry which is preliminary data.</text>
</comment>